<evidence type="ECO:0000313" key="1">
    <source>
        <dbReference type="EMBL" id="KAI8002263.1"/>
    </source>
</evidence>
<dbReference type="Proteomes" id="UP001060215">
    <property type="component" value="Chromosome 9"/>
</dbReference>
<dbReference type="EMBL" id="CM045766">
    <property type="protein sequence ID" value="KAI8002263.1"/>
    <property type="molecule type" value="Genomic_DNA"/>
</dbReference>
<evidence type="ECO:0000313" key="2">
    <source>
        <dbReference type="Proteomes" id="UP001060215"/>
    </source>
</evidence>
<gene>
    <name evidence="1" type="ORF">LOK49_LG08G00271</name>
</gene>
<comment type="caution">
    <text evidence="1">The sequence shown here is derived from an EMBL/GenBank/DDBJ whole genome shotgun (WGS) entry which is preliminary data.</text>
</comment>
<reference evidence="1 2" key="1">
    <citation type="journal article" date="2022" name="Plant J.">
        <title>Chromosome-level genome of Camellia lanceoleosa provides a valuable resource for understanding genome evolution and self-incompatibility.</title>
        <authorList>
            <person name="Gong W."/>
            <person name="Xiao S."/>
            <person name="Wang L."/>
            <person name="Liao Z."/>
            <person name="Chang Y."/>
            <person name="Mo W."/>
            <person name="Hu G."/>
            <person name="Li W."/>
            <person name="Zhao G."/>
            <person name="Zhu H."/>
            <person name="Hu X."/>
            <person name="Ji K."/>
            <person name="Xiang X."/>
            <person name="Song Q."/>
            <person name="Yuan D."/>
            <person name="Jin S."/>
            <person name="Zhang L."/>
        </authorList>
    </citation>
    <scope>NUCLEOTIDE SEQUENCE [LARGE SCALE GENOMIC DNA]</scope>
    <source>
        <strain evidence="1">SQ_2022a</strain>
    </source>
</reference>
<keyword evidence="2" id="KW-1185">Reference proteome</keyword>
<organism evidence="1 2">
    <name type="scientific">Camellia lanceoleosa</name>
    <dbReference type="NCBI Taxonomy" id="1840588"/>
    <lineage>
        <taxon>Eukaryota</taxon>
        <taxon>Viridiplantae</taxon>
        <taxon>Streptophyta</taxon>
        <taxon>Embryophyta</taxon>
        <taxon>Tracheophyta</taxon>
        <taxon>Spermatophyta</taxon>
        <taxon>Magnoliopsida</taxon>
        <taxon>eudicotyledons</taxon>
        <taxon>Gunneridae</taxon>
        <taxon>Pentapetalae</taxon>
        <taxon>asterids</taxon>
        <taxon>Ericales</taxon>
        <taxon>Theaceae</taxon>
        <taxon>Camellia</taxon>
    </lineage>
</organism>
<protein>
    <submittedName>
        <fullName evidence="1">Agamous-like MADS-box protein AGL36</fullName>
    </submittedName>
</protein>
<name>A0ACC0GP55_9ERIC</name>
<accession>A0ACC0GP55</accession>
<sequence>MGRMVDYEFIADERVRRQTFRKRKAGLLKKLSELKALCSVDAFAIIYPTTTTGSVAQPDVWPSPSEANHLLQRFKNLPSPQQAANMMNQEKFLRQNILRVSKNFDKEKQKNRRVDIEQQMTKLLFEKNLHDFSNLDDLRDVASLLDEKINLVNEKIENITRDENGNEIRSGSRRGKEKQQSI</sequence>
<proteinExistence type="predicted"/>